<keyword evidence="1" id="KW-0678">Repressor</keyword>
<evidence type="ECO:0000256" key="1">
    <source>
        <dbReference type="ARBA" id="ARBA00022491"/>
    </source>
</evidence>
<dbReference type="InterPro" id="IPR001647">
    <property type="entry name" value="HTH_TetR"/>
</dbReference>
<protein>
    <submittedName>
        <fullName evidence="7">TetR/AcrR family transcriptional regulator</fullName>
    </submittedName>
</protein>
<evidence type="ECO:0000256" key="4">
    <source>
        <dbReference type="ARBA" id="ARBA00023163"/>
    </source>
</evidence>
<dbReference type="Pfam" id="PF16925">
    <property type="entry name" value="TetR_C_13"/>
    <property type="match status" value="1"/>
</dbReference>
<evidence type="ECO:0000313" key="8">
    <source>
        <dbReference type="Proteomes" id="UP001165541"/>
    </source>
</evidence>
<dbReference type="Proteomes" id="UP001165541">
    <property type="component" value="Unassembled WGS sequence"/>
</dbReference>
<organism evidence="7 8">
    <name type="scientific">Caldimonas mangrovi</name>
    <dbReference type="NCBI Taxonomy" id="2944811"/>
    <lineage>
        <taxon>Bacteria</taxon>
        <taxon>Pseudomonadati</taxon>
        <taxon>Pseudomonadota</taxon>
        <taxon>Betaproteobacteria</taxon>
        <taxon>Burkholderiales</taxon>
        <taxon>Sphaerotilaceae</taxon>
        <taxon>Caldimonas</taxon>
    </lineage>
</organism>
<accession>A0ABT0YRS4</accession>
<dbReference type="PROSITE" id="PS50977">
    <property type="entry name" value="HTH_TETR_2"/>
    <property type="match status" value="1"/>
</dbReference>
<dbReference type="InterPro" id="IPR011075">
    <property type="entry name" value="TetR_C"/>
</dbReference>
<dbReference type="PANTHER" id="PTHR47506:SF1">
    <property type="entry name" value="HTH-TYPE TRANSCRIPTIONAL REGULATOR YJDC"/>
    <property type="match status" value="1"/>
</dbReference>
<sequence length="218" mass="24117">MAPRGRPRSFDRDEALERAMRVFWERGYEGTSIRDLLDAMGVSPPSLYAAFRSKESLFREAVERYERVEGVVTARALTDEPTARAAIEVMLRGNADAYADPAKPSGCMTVLSATVGMPVHAPVRDFLRELRLRSQDAIQHRLECGVAEGDLPSGVDTATLAMFYTSVLEGLSVKARDGASREELHRVIDCAMTAWDALTTVQRPAQVGRRPRPVERPA</sequence>
<keyword evidence="8" id="KW-1185">Reference proteome</keyword>
<name>A0ABT0YRS4_9BURK</name>
<evidence type="ECO:0000256" key="5">
    <source>
        <dbReference type="PROSITE-ProRule" id="PRU00335"/>
    </source>
</evidence>
<evidence type="ECO:0000313" key="7">
    <source>
        <dbReference type="EMBL" id="MCM5681429.1"/>
    </source>
</evidence>
<dbReference type="Gene3D" id="1.10.10.60">
    <property type="entry name" value="Homeodomain-like"/>
    <property type="match status" value="1"/>
</dbReference>
<dbReference type="SUPFAM" id="SSF48498">
    <property type="entry name" value="Tetracyclin repressor-like, C-terminal domain"/>
    <property type="match status" value="1"/>
</dbReference>
<proteinExistence type="predicted"/>
<keyword evidence="2" id="KW-0805">Transcription regulation</keyword>
<dbReference type="PROSITE" id="PS01081">
    <property type="entry name" value="HTH_TETR_1"/>
    <property type="match status" value="1"/>
</dbReference>
<evidence type="ECO:0000259" key="6">
    <source>
        <dbReference type="PROSITE" id="PS50977"/>
    </source>
</evidence>
<comment type="caution">
    <text evidence="7">The sequence shown here is derived from an EMBL/GenBank/DDBJ whole genome shotgun (WGS) entry which is preliminary data.</text>
</comment>
<dbReference type="PANTHER" id="PTHR47506">
    <property type="entry name" value="TRANSCRIPTIONAL REGULATORY PROTEIN"/>
    <property type="match status" value="1"/>
</dbReference>
<dbReference type="InterPro" id="IPR009057">
    <property type="entry name" value="Homeodomain-like_sf"/>
</dbReference>
<feature type="DNA-binding region" description="H-T-H motif" evidence="5">
    <location>
        <begin position="32"/>
        <end position="51"/>
    </location>
</feature>
<keyword evidence="3 5" id="KW-0238">DNA-binding</keyword>
<feature type="domain" description="HTH tetR-type" evidence="6">
    <location>
        <begin position="9"/>
        <end position="69"/>
    </location>
</feature>
<dbReference type="Gene3D" id="1.10.357.10">
    <property type="entry name" value="Tetracycline Repressor, domain 2"/>
    <property type="match status" value="1"/>
</dbReference>
<gene>
    <name evidence="7" type="ORF">M8A51_18025</name>
</gene>
<dbReference type="InterPro" id="IPR036271">
    <property type="entry name" value="Tet_transcr_reg_TetR-rel_C_sf"/>
</dbReference>
<dbReference type="SUPFAM" id="SSF46689">
    <property type="entry name" value="Homeodomain-like"/>
    <property type="match status" value="1"/>
</dbReference>
<dbReference type="InterPro" id="IPR023772">
    <property type="entry name" value="DNA-bd_HTH_TetR-type_CS"/>
</dbReference>
<dbReference type="EMBL" id="JAMKFE010000012">
    <property type="protein sequence ID" value="MCM5681429.1"/>
    <property type="molecule type" value="Genomic_DNA"/>
</dbReference>
<dbReference type="Pfam" id="PF00440">
    <property type="entry name" value="TetR_N"/>
    <property type="match status" value="1"/>
</dbReference>
<dbReference type="RefSeq" id="WP_251779913.1">
    <property type="nucleotide sequence ID" value="NZ_JAMKFE010000012.1"/>
</dbReference>
<keyword evidence="4" id="KW-0804">Transcription</keyword>
<reference evidence="7" key="1">
    <citation type="submission" date="2022-05" db="EMBL/GenBank/DDBJ databases">
        <title>Schlegelella sp. nov., isolated from mangrove soil.</title>
        <authorList>
            <person name="Liu Y."/>
            <person name="Ge X."/>
            <person name="Liu W."/>
        </authorList>
    </citation>
    <scope>NUCLEOTIDE SEQUENCE</scope>
    <source>
        <strain evidence="7">S2-27</strain>
    </source>
</reference>
<dbReference type="PRINTS" id="PR00455">
    <property type="entry name" value="HTHTETR"/>
</dbReference>
<evidence type="ECO:0000256" key="2">
    <source>
        <dbReference type="ARBA" id="ARBA00023015"/>
    </source>
</evidence>
<evidence type="ECO:0000256" key="3">
    <source>
        <dbReference type="ARBA" id="ARBA00023125"/>
    </source>
</evidence>